<accession>A0AAU7VZJ4</accession>
<sequence length="116" mass="12318">MTETYSIQARFESTLGTARADELLAKLDNYSNQPNAVAGAAKRPSDPEIEAKAHAAFAAATPEEVDLELDSIGMWGLLTLAARADVTILDSLPASRADSPKVASIRRAAAKHRKGL</sequence>
<name>A0AAU7VZJ4_9MICO</name>
<proteinExistence type="predicted"/>
<organism evidence="1">
    <name type="scientific">Microbacterium sp. A8/3-1</name>
    <dbReference type="NCBI Taxonomy" id="3160749"/>
    <lineage>
        <taxon>Bacteria</taxon>
        <taxon>Bacillati</taxon>
        <taxon>Actinomycetota</taxon>
        <taxon>Actinomycetes</taxon>
        <taxon>Micrococcales</taxon>
        <taxon>Microbacteriaceae</taxon>
        <taxon>Microbacterium</taxon>
    </lineage>
</organism>
<gene>
    <name evidence="1" type="ORF">ABS642_07020</name>
</gene>
<evidence type="ECO:0000313" key="1">
    <source>
        <dbReference type="EMBL" id="XBX79831.1"/>
    </source>
</evidence>
<protein>
    <submittedName>
        <fullName evidence="1">Uncharacterized protein</fullName>
    </submittedName>
</protein>
<dbReference type="RefSeq" id="WP_350352753.1">
    <property type="nucleotide sequence ID" value="NZ_CP158357.1"/>
</dbReference>
<dbReference type="AlphaFoldDB" id="A0AAU7VZJ4"/>
<reference evidence="1" key="1">
    <citation type="submission" date="2024-06" db="EMBL/GenBank/DDBJ databases">
        <title>Draft genome sequence of Microbacterium sp. strain A8/3-1, isolated from Oxytropis tragacanthoides Fisch. ex DC. Root nodules in the Altai region of Russia.</title>
        <authorList>
            <person name="Sazanova A."/>
            <person name="Guro P."/>
            <person name="Kuznetsova I."/>
            <person name="Belimov A."/>
            <person name="Safronova V."/>
        </authorList>
    </citation>
    <scope>NUCLEOTIDE SEQUENCE</scope>
    <source>
        <strain evidence="1">A8/3-1</strain>
    </source>
</reference>
<dbReference type="EMBL" id="CP158357">
    <property type="protein sequence ID" value="XBX79831.1"/>
    <property type="molecule type" value="Genomic_DNA"/>
</dbReference>